<comment type="caution">
    <text evidence="1">The sequence shown here is derived from an EMBL/GenBank/DDBJ whole genome shotgun (WGS) entry which is preliminary data.</text>
</comment>
<evidence type="ECO:0000313" key="2">
    <source>
        <dbReference type="Proteomes" id="UP000055045"/>
    </source>
</evidence>
<keyword evidence="2" id="KW-1185">Reference proteome</keyword>
<sequence>MAAGEKKKEGRLGDSNLILNINSLEVTHPTTNSPARGLYTVNSSMGIAGVRNGRGPLYGRASGGDKGEYEADWVRVGFQSGEKP</sequence>
<gene>
    <name evidence="1" type="ORF">ACN42_g4617</name>
</gene>
<accession>A0A124GRW2</accession>
<dbReference type="EMBL" id="LLXE01000099">
    <property type="protein sequence ID" value="KUM62498.1"/>
    <property type="molecule type" value="Genomic_DNA"/>
</dbReference>
<evidence type="ECO:0000313" key="1">
    <source>
        <dbReference type="EMBL" id="KUM62498.1"/>
    </source>
</evidence>
<reference evidence="1 2" key="1">
    <citation type="submission" date="2015-10" db="EMBL/GenBank/DDBJ databases">
        <title>Genome sequencing of Penicillium freii.</title>
        <authorList>
            <person name="Nguyen H.D."/>
            <person name="Visagie C.M."/>
            <person name="Seifert K.A."/>
        </authorList>
    </citation>
    <scope>NUCLEOTIDE SEQUENCE [LARGE SCALE GENOMIC DNA]</scope>
    <source>
        <strain evidence="1 2">DAOM 242723</strain>
    </source>
</reference>
<dbReference type="Proteomes" id="UP000055045">
    <property type="component" value="Unassembled WGS sequence"/>
</dbReference>
<protein>
    <submittedName>
        <fullName evidence="1">Uncharacterized protein</fullName>
    </submittedName>
</protein>
<dbReference type="AlphaFoldDB" id="A0A124GRW2"/>
<name>A0A124GRW2_PENFR</name>
<organism evidence="1 2">
    <name type="scientific">Penicillium freii</name>
    <dbReference type="NCBI Taxonomy" id="48697"/>
    <lineage>
        <taxon>Eukaryota</taxon>
        <taxon>Fungi</taxon>
        <taxon>Dikarya</taxon>
        <taxon>Ascomycota</taxon>
        <taxon>Pezizomycotina</taxon>
        <taxon>Eurotiomycetes</taxon>
        <taxon>Eurotiomycetidae</taxon>
        <taxon>Eurotiales</taxon>
        <taxon>Aspergillaceae</taxon>
        <taxon>Penicillium</taxon>
    </lineage>
</organism>
<proteinExistence type="predicted"/>